<feature type="region of interest" description="Disordered" evidence="10">
    <location>
        <begin position="1524"/>
        <end position="1569"/>
    </location>
</feature>
<feature type="region of interest" description="Disordered" evidence="10">
    <location>
        <begin position="102"/>
        <end position="164"/>
    </location>
</feature>
<feature type="domain" description="Helicase C-terminal" evidence="12">
    <location>
        <begin position="1213"/>
        <end position="1366"/>
    </location>
</feature>
<keyword evidence="3" id="KW-0547">Nucleotide-binding</keyword>
<dbReference type="InterPro" id="IPR014001">
    <property type="entry name" value="Helicase_ATP-bd"/>
</dbReference>
<feature type="coiled-coil region" evidence="9">
    <location>
        <begin position="786"/>
        <end position="813"/>
    </location>
</feature>
<dbReference type="PROSITE" id="PS51194">
    <property type="entry name" value="HELICASE_CTER"/>
    <property type="match status" value="1"/>
</dbReference>
<feature type="compositionally biased region" description="Polar residues" evidence="10">
    <location>
        <begin position="1526"/>
        <end position="1569"/>
    </location>
</feature>
<feature type="compositionally biased region" description="Basic and acidic residues" evidence="10">
    <location>
        <begin position="148"/>
        <end position="159"/>
    </location>
</feature>
<evidence type="ECO:0000256" key="7">
    <source>
        <dbReference type="ARBA" id="ARBA00023125"/>
    </source>
</evidence>
<dbReference type="Gene3D" id="3.40.50.10810">
    <property type="entry name" value="Tandem AAA-ATPase domain"/>
    <property type="match status" value="1"/>
</dbReference>
<dbReference type="PANTHER" id="PTHR45797:SF1">
    <property type="entry name" value="HELICASE ARIP4"/>
    <property type="match status" value="1"/>
</dbReference>
<protein>
    <submittedName>
        <fullName evidence="13">Snf2 family helicase</fullName>
    </submittedName>
</protein>
<dbReference type="Pfam" id="PF00176">
    <property type="entry name" value="SNF2-rel_dom"/>
    <property type="match status" value="1"/>
</dbReference>
<keyword evidence="14" id="KW-1185">Reference proteome</keyword>
<reference evidence="13" key="1">
    <citation type="journal article" date="2020" name="Phytopathology">
        <title>Genome Sequence Resources of Colletotrichum truncatum, C. plurivorum, C. musicola, and C. sojae: Four Species Pathogenic to Soybean (Glycine max).</title>
        <authorList>
            <person name="Rogerio F."/>
            <person name="Boufleur T.R."/>
            <person name="Ciampi-Guillardi M."/>
            <person name="Sukno S.A."/>
            <person name="Thon M.R."/>
            <person name="Massola Junior N.S."/>
            <person name="Baroncelli R."/>
        </authorList>
    </citation>
    <scope>NUCLEOTIDE SEQUENCE</scope>
    <source>
        <strain evidence="13">LFN00145</strain>
    </source>
</reference>
<feature type="region of interest" description="Disordered" evidence="10">
    <location>
        <begin position="1745"/>
        <end position="1810"/>
    </location>
</feature>
<keyword evidence="9" id="KW-0175">Coiled coil</keyword>
<comment type="caution">
    <text evidence="13">The sequence shown here is derived from an EMBL/GenBank/DDBJ whole genome shotgun (WGS) entry which is preliminary data.</text>
</comment>
<dbReference type="PANTHER" id="PTHR45797">
    <property type="entry name" value="RAD54-LIKE"/>
    <property type="match status" value="1"/>
</dbReference>
<dbReference type="InterPro" id="IPR000330">
    <property type="entry name" value="SNF2_N"/>
</dbReference>
<organism evidence="13 14">
    <name type="scientific">Colletotrichum plurivorum</name>
    <dbReference type="NCBI Taxonomy" id="2175906"/>
    <lineage>
        <taxon>Eukaryota</taxon>
        <taxon>Fungi</taxon>
        <taxon>Dikarya</taxon>
        <taxon>Ascomycota</taxon>
        <taxon>Pezizomycotina</taxon>
        <taxon>Sordariomycetes</taxon>
        <taxon>Hypocreomycetidae</taxon>
        <taxon>Glomerellales</taxon>
        <taxon>Glomerellaceae</taxon>
        <taxon>Colletotrichum</taxon>
        <taxon>Colletotrichum orchidearum species complex</taxon>
    </lineage>
</organism>
<feature type="region of interest" description="Disordered" evidence="10">
    <location>
        <begin position="318"/>
        <end position="337"/>
    </location>
</feature>
<dbReference type="InterPro" id="IPR001650">
    <property type="entry name" value="Helicase_C-like"/>
</dbReference>
<keyword evidence="4" id="KW-0378">Hydrolase</keyword>
<evidence type="ECO:0000256" key="3">
    <source>
        <dbReference type="ARBA" id="ARBA00022741"/>
    </source>
</evidence>
<dbReference type="SMART" id="SM00487">
    <property type="entry name" value="DEXDc"/>
    <property type="match status" value="1"/>
</dbReference>
<dbReference type="Gene3D" id="3.40.50.300">
    <property type="entry name" value="P-loop containing nucleotide triphosphate hydrolases"/>
    <property type="match status" value="1"/>
</dbReference>
<dbReference type="GO" id="GO:0005634">
    <property type="term" value="C:nucleus"/>
    <property type="evidence" value="ECO:0007669"/>
    <property type="project" value="UniProtKB-SubCell"/>
</dbReference>
<sequence length="1810" mass="203267">MTTSDEDPIYWDVDKVVHELCTASGRPWHPRSVTKRPSAAALSKALVDHDVDGETLLTYEDVMSSITGLLQTLGLEKPAHQMTLVRAIKYLQSKSAGYQQFKSKGSFASPSSSQQEQVLLGSNSGEAPSDALSLPPNGTSLSGPTDQITEHEADGEPAPKKRKLAPVLISTEVSERSGARIPNAADGLTLHFPRTNHLQSVTLPAAGGLDESASDSLLGHGKTSSMDVIPGAYFGRNALVTADQVPTSNLQPNDDDDENRTIPRDFCTISAGLVPAGRRNQIFRAMKRLYLKNNRAHTLMREGMAPYVEPDEGEKILPVFGDSDSEEEYDSDTRQEIEDEQEDIRLEKERKMHQLTSDDVDRIMHEEIARMEEDWDEWKLPIRERKAKRIWNRPGRRSRIQQASAEAKSMSKRIDKLCAEVQHDEWQSEQQLRRQMQCFEATVRDRKEQKWLLSILLGPEPLGPETMPKIRLPAARREVLSDEDGELIMSDESEDDFVIDDMKGIAASSEPSEPRPTSSMDLDHPARSVEPEQGLRDHLTSTNVSARMPDFFEVDSPIIDLTRADSEPVAENREVISLLTPTKDRTKDIRLNAEIADQETVGFSEEELDIPFDRPADIAAIPSKIWKERNDCERLLIGVLWTLDRQLRNVFFELVCNSLPSYVWDSVITPVLDKNEEHGVHSGDIVNLTAQLFRVFVFCKPPGGKSLLRRLKSGRAKKLKAQQQSFEAFCSFAEEIRPHFTFKEDVSNEERFSSTDAEKLSDDDVDGSPSKRRKRIIVDQAAKDLREKDVQRLQEQEKRRQDLRKKLAASDAITSDESRLIINETKQDDQGLIYVNEDIGKRIKDHQIRGVRFMWNQIICDPQARQGCLLAHTMGLGKTMQVITLLVAIAEAVQSEDESIRSQIPPDLRQSKTLILCPALLVDNWMDEMLIWAPTAILGQYFKLEAITDKHERIPLIRQWDAEGGVLIIGYDMFKRLIDQPGQELPQANDAKTAWEILTKSPNIVIADEAHKLKNPESQVGLAAAQFRTQSRIALTGSPLANNVEEFYWMINWVAPHYLGPPSEFRDLYAIPIQNGLYEDSSFHQFRKAKKQLSVLEKTVEPKVNRATVKTCLGNGLPPKTEFILTVPLTDLQGRLYDGYIVSTREAEAGRSITSTPAAISNLALIVNHPRCWKRKLLDERSDPQPKLPSRVISVDLKMMGSVLDIQSPTLSWKTRLLIAILDESRELEDKVLIFTHSILTLDYLESLFRSQKRKIARLDGNTKISRRQQDVKDFNAGDTQIYLISTTAGGVGLNIFGANRVVLFDFKYNPVHEQQAVGRAYRIGQQKPVYVYKFISGGTFEASMQNRAVFKTQLASRVVDKENPKRWSKKDHEFLQDRTFSPQQDVSKHVGKDSVLDSILRDADLSKGILDVLPTDTFFEEDLDDVLTAEDKKEVDDQVRMNTLRLTNPDEFRRLEQEMLNRLHSVYPSLASGAGVPPSTSTSSPGLPRVPGLQTPIPPPNPWATGSNTLTQQQKSLEHTIAGGVSSSATSPGQLAQASAHASSPNVAVQGETSHQQTPQLADGSTFSLPAVSSEGVLQQQAATAPMPMVGANTFFRSQPESIAALSGHIPLSGLNGPRASATKTPKRSTLITWPNQFERKIFESLNKMTDPDVLHKIQEDHQGLARRIAEKTWQERVNKKEGEFPDDRHMKKLCGLMENSRFAAAVALEHLTYTQLARTDTFKGLDDLEKEWTELDEQQFRERLRLGSNNTTQDHNILRGDADRRTHRLPRLPSWATRAVEEGKLGEPRARPRDPFQPSPSPSPSPSL</sequence>
<proteinExistence type="inferred from homology"/>
<evidence type="ECO:0000313" key="14">
    <source>
        <dbReference type="Proteomes" id="UP000654918"/>
    </source>
</evidence>
<feature type="compositionally biased region" description="Polar residues" evidence="10">
    <location>
        <begin position="114"/>
        <end position="126"/>
    </location>
</feature>
<feature type="compositionally biased region" description="Pro residues" evidence="10">
    <location>
        <begin position="1797"/>
        <end position="1810"/>
    </location>
</feature>
<feature type="region of interest" description="Disordered" evidence="10">
    <location>
        <begin position="1472"/>
        <end position="1509"/>
    </location>
</feature>
<evidence type="ECO:0000259" key="12">
    <source>
        <dbReference type="PROSITE" id="PS51194"/>
    </source>
</evidence>
<feature type="region of interest" description="Disordered" evidence="10">
    <location>
        <begin position="506"/>
        <end position="527"/>
    </location>
</feature>
<name>A0A8H6KGF6_9PEZI</name>
<dbReference type="Pfam" id="PF24580">
    <property type="entry name" value="DUF7607"/>
    <property type="match status" value="1"/>
</dbReference>
<keyword evidence="6" id="KW-0067">ATP-binding</keyword>
<dbReference type="SMART" id="SM00490">
    <property type="entry name" value="HELICc"/>
    <property type="match status" value="1"/>
</dbReference>
<dbReference type="GO" id="GO:0003677">
    <property type="term" value="F:DNA binding"/>
    <property type="evidence" value="ECO:0007669"/>
    <property type="project" value="UniProtKB-KW"/>
</dbReference>
<dbReference type="InterPro" id="IPR027417">
    <property type="entry name" value="P-loop_NTPase"/>
</dbReference>
<dbReference type="Pfam" id="PF00271">
    <property type="entry name" value="Helicase_C"/>
    <property type="match status" value="1"/>
</dbReference>
<feature type="compositionally biased region" description="Low complexity" evidence="10">
    <location>
        <begin position="508"/>
        <end position="519"/>
    </location>
</feature>
<evidence type="ECO:0000256" key="1">
    <source>
        <dbReference type="ARBA" id="ARBA00004123"/>
    </source>
</evidence>
<evidence type="ECO:0000256" key="5">
    <source>
        <dbReference type="ARBA" id="ARBA00022806"/>
    </source>
</evidence>
<evidence type="ECO:0000256" key="10">
    <source>
        <dbReference type="SAM" id="MobiDB-lite"/>
    </source>
</evidence>
<evidence type="ECO:0000256" key="8">
    <source>
        <dbReference type="ARBA" id="ARBA00023242"/>
    </source>
</evidence>
<comment type="subcellular location">
    <subcellularLocation>
        <location evidence="1">Nucleus</location>
    </subcellularLocation>
</comment>
<dbReference type="Proteomes" id="UP000654918">
    <property type="component" value="Unassembled WGS sequence"/>
</dbReference>
<dbReference type="InterPro" id="IPR038718">
    <property type="entry name" value="SNF2-like_sf"/>
</dbReference>
<dbReference type="InterPro" id="IPR056026">
    <property type="entry name" value="DUF7607"/>
</dbReference>
<accession>A0A8H6KGF6</accession>
<dbReference type="SUPFAM" id="SSF52540">
    <property type="entry name" value="P-loop containing nucleoside triphosphate hydrolases"/>
    <property type="match status" value="2"/>
</dbReference>
<dbReference type="PROSITE" id="PS51192">
    <property type="entry name" value="HELICASE_ATP_BIND_1"/>
    <property type="match status" value="1"/>
</dbReference>
<dbReference type="InterPro" id="IPR049730">
    <property type="entry name" value="SNF2/RAD54-like_C"/>
</dbReference>
<feature type="compositionally biased region" description="Basic and acidic residues" evidence="10">
    <location>
        <begin position="753"/>
        <end position="762"/>
    </location>
</feature>
<dbReference type="GO" id="GO:0004386">
    <property type="term" value="F:helicase activity"/>
    <property type="evidence" value="ECO:0007669"/>
    <property type="project" value="UniProtKB-KW"/>
</dbReference>
<keyword evidence="8" id="KW-0539">Nucleus</keyword>
<gene>
    <name evidence="13" type="ORF">CPLU01_07327</name>
</gene>
<dbReference type="GO" id="GO:0005524">
    <property type="term" value="F:ATP binding"/>
    <property type="evidence" value="ECO:0007669"/>
    <property type="project" value="UniProtKB-KW"/>
</dbReference>
<evidence type="ECO:0000313" key="13">
    <source>
        <dbReference type="EMBL" id="KAF6830528.1"/>
    </source>
</evidence>
<dbReference type="InterPro" id="IPR044574">
    <property type="entry name" value="ARIP4-like"/>
</dbReference>
<dbReference type="EMBL" id="WIGO01000093">
    <property type="protein sequence ID" value="KAF6830528.1"/>
    <property type="molecule type" value="Genomic_DNA"/>
</dbReference>
<evidence type="ECO:0000256" key="6">
    <source>
        <dbReference type="ARBA" id="ARBA00022840"/>
    </source>
</evidence>
<keyword evidence="5 13" id="KW-0347">Helicase</keyword>
<feature type="domain" description="Helicase ATP-binding" evidence="11">
    <location>
        <begin position="859"/>
        <end position="1057"/>
    </location>
</feature>
<keyword evidence="7" id="KW-0238">DNA-binding</keyword>
<dbReference type="CDD" id="cd18793">
    <property type="entry name" value="SF2_C_SNF"/>
    <property type="match status" value="1"/>
</dbReference>
<feature type="region of interest" description="Disordered" evidence="10">
    <location>
        <begin position="753"/>
        <end position="773"/>
    </location>
</feature>
<comment type="similarity">
    <text evidence="2">Belongs to the SNF2/RAD54 helicase family.</text>
</comment>
<evidence type="ECO:0000256" key="2">
    <source>
        <dbReference type="ARBA" id="ARBA00007025"/>
    </source>
</evidence>
<feature type="compositionally biased region" description="Basic and acidic residues" evidence="10">
    <location>
        <begin position="1781"/>
        <end position="1796"/>
    </location>
</feature>
<evidence type="ECO:0000256" key="9">
    <source>
        <dbReference type="SAM" id="Coils"/>
    </source>
</evidence>
<evidence type="ECO:0000259" key="11">
    <source>
        <dbReference type="PROSITE" id="PS51192"/>
    </source>
</evidence>
<evidence type="ECO:0000256" key="4">
    <source>
        <dbReference type="ARBA" id="ARBA00022801"/>
    </source>
</evidence>
<feature type="compositionally biased region" description="Low complexity" evidence="10">
    <location>
        <begin position="102"/>
        <end position="113"/>
    </location>
</feature>
<dbReference type="GO" id="GO:0016887">
    <property type="term" value="F:ATP hydrolysis activity"/>
    <property type="evidence" value="ECO:0007669"/>
    <property type="project" value="InterPro"/>
</dbReference>
<feature type="compositionally biased region" description="Polar residues" evidence="10">
    <location>
        <begin position="136"/>
        <end position="147"/>
    </location>
</feature>